<name>A0A023EX35_TRIIF</name>
<keyword evidence="4" id="KW-0206">Cytoskeleton</keyword>
<dbReference type="Gene3D" id="3.80.10.10">
    <property type="entry name" value="Ribonuclease Inhibitor"/>
    <property type="match status" value="2"/>
</dbReference>
<dbReference type="AlphaFoldDB" id="A0A023EX35"/>
<feature type="coiled-coil region" evidence="5">
    <location>
        <begin position="223"/>
        <end position="314"/>
    </location>
</feature>
<dbReference type="SUPFAM" id="SSF52047">
    <property type="entry name" value="RNI-like"/>
    <property type="match status" value="1"/>
</dbReference>
<organism evidence="6">
    <name type="scientific">Triatoma infestans</name>
    <name type="common">Assassin bug</name>
    <dbReference type="NCBI Taxonomy" id="30076"/>
    <lineage>
        <taxon>Eukaryota</taxon>
        <taxon>Metazoa</taxon>
        <taxon>Ecdysozoa</taxon>
        <taxon>Arthropoda</taxon>
        <taxon>Hexapoda</taxon>
        <taxon>Insecta</taxon>
        <taxon>Pterygota</taxon>
        <taxon>Neoptera</taxon>
        <taxon>Paraneoptera</taxon>
        <taxon>Hemiptera</taxon>
        <taxon>Heteroptera</taxon>
        <taxon>Panheteroptera</taxon>
        <taxon>Cimicomorpha</taxon>
        <taxon>Reduviidae</taxon>
        <taxon>Triatominae</taxon>
        <taxon>Triatoma</taxon>
    </lineage>
</organism>
<evidence type="ECO:0000256" key="5">
    <source>
        <dbReference type="SAM" id="Coils"/>
    </source>
</evidence>
<accession>A0A023EX35</accession>
<comment type="subcellular location">
    <subcellularLocation>
        <location evidence="1">Cytoplasm</location>
        <location evidence="1">Cytoskeleton</location>
        <location evidence="1">Microtubule organizing center</location>
        <location evidence="1">Centrosome</location>
    </subcellularLocation>
</comment>
<dbReference type="InterPro" id="IPR001611">
    <property type="entry name" value="Leu-rich_rpt"/>
</dbReference>
<proteinExistence type="evidence at transcript level"/>
<evidence type="ECO:0000313" key="6">
    <source>
        <dbReference type="EMBL" id="JAC13742.1"/>
    </source>
</evidence>
<reference evidence="6" key="1">
    <citation type="journal article" date="2014" name="PLoS Negl. Trop. Dis.">
        <title>An updated insight into the Sialotranscriptome of Triatoma infestans: developmental stage and geographic variations.</title>
        <authorList>
            <person name="Schwarz A."/>
            <person name="Medrano-Mercado N."/>
            <person name="Schaub G.A."/>
            <person name="Struchiner C.J."/>
            <person name="Bargues M.D."/>
            <person name="Levy M.Z."/>
            <person name="Ribeiro J.M."/>
        </authorList>
    </citation>
    <scope>NUCLEOTIDE SEQUENCE</scope>
    <source>
        <strain evidence="6">Chile</strain>
        <tissue evidence="6">Salivary glands</tissue>
    </source>
</reference>
<dbReference type="SMART" id="SM00368">
    <property type="entry name" value="LRR_RI"/>
    <property type="match status" value="4"/>
</dbReference>
<sequence>MKDHYELYLYDKLCIKEACQPNEDIKKIIRNAVVTGDLSFGGRALSLKTCKILSQIIRKSSNIHIANFSDCMLNPDALGFIIESIMCNHSIKELNLFGNHIKNENVPLIGKLLSTNPSIKTLILKWNSFGESVTCFAAFCDGLGKSESLQYLDLRNNELCENCISHLANALKNNASLTHLDLRWNNVSNNGAKYLLQALEENSTLKIILLEGNHVHTELSFAIEKCLKDNLNLSEKNVEYEEKIVLLKARIQALEETHVQNVEIIKESAEKRIMESQKRLADLENEISQYQKTVQNLEEKVSALTSHLNQEKQKSENMDVALKEREKAYSELSQEYHSSVKALKKALHEKELEQLKVNSHAHEKLSKHKELLGKVEAELEAEKMKNTTLINEIVWLKNKVETTVQQKTETYEIERDMWRKKYDELESSSSAQLQRMKSLALDKQQSLENTIMELSERQANNIMTLTERCERVKQEKAMLDEQLTSLQNTVITLQRENTSLIGQIAEPARKVTSLLEELSNERITLENMKQQKHNDEKTIHDLKSEVDKFYSQVNILRKNESDIINKFEDEISKLKEKNRHLQKKLERKQQRITDIRNKEKERMKMLHSAVNKFLDRLSPSPVSSQDS</sequence>
<protein>
    <submittedName>
        <fullName evidence="6">Putative paramyosin</fullName>
    </submittedName>
</protein>
<dbReference type="Gene3D" id="1.10.287.1490">
    <property type="match status" value="1"/>
</dbReference>
<evidence type="ECO:0000256" key="3">
    <source>
        <dbReference type="ARBA" id="ARBA00023054"/>
    </source>
</evidence>
<dbReference type="GO" id="GO:0005813">
    <property type="term" value="C:centrosome"/>
    <property type="evidence" value="ECO:0007669"/>
    <property type="project" value="UniProtKB-SubCell"/>
</dbReference>
<dbReference type="Pfam" id="PF13516">
    <property type="entry name" value="LRR_6"/>
    <property type="match status" value="2"/>
</dbReference>
<keyword evidence="2" id="KW-0963">Cytoplasm</keyword>
<dbReference type="InterPro" id="IPR032675">
    <property type="entry name" value="LRR_dom_sf"/>
</dbReference>
<feature type="coiled-coil region" evidence="5">
    <location>
        <begin position="455"/>
        <end position="598"/>
    </location>
</feature>
<evidence type="ECO:0000256" key="4">
    <source>
        <dbReference type="ARBA" id="ARBA00023212"/>
    </source>
</evidence>
<dbReference type="InterPro" id="IPR052116">
    <property type="entry name" value="Centro_Cilium_Assembly"/>
</dbReference>
<evidence type="ECO:0000256" key="2">
    <source>
        <dbReference type="ARBA" id="ARBA00022490"/>
    </source>
</evidence>
<evidence type="ECO:0000256" key="1">
    <source>
        <dbReference type="ARBA" id="ARBA00004300"/>
    </source>
</evidence>
<dbReference type="EMBL" id="GBBI01004970">
    <property type="protein sequence ID" value="JAC13742.1"/>
    <property type="molecule type" value="mRNA"/>
</dbReference>
<keyword evidence="3 5" id="KW-0175">Coiled coil</keyword>
<dbReference type="PANTHER" id="PTHR23170:SF3">
    <property type="entry name" value="LEUCINE-RICH REPEAT-CONTAINING PROTEIN 45"/>
    <property type="match status" value="1"/>
</dbReference>
<dbReference type="PANTHER" id="PTHR23170">
    <property type="entry name" value="NY-REN-58 ANTIGEN"/>
    <property type="match status" value="1"/>
</dbReference>